<dbReference type="Pfam" id="PF13564">
    <property type="entry name" value="DoxX_2"/>
    <property type="match status" value="1"/>
</dbReference>
<evidence type="ECO:0000256" key="1">
    <source>
        <dbReference type="ARBA" id="ARBA00004141"/>
    </source>
</evidence>
<dbReference type="InterPro" id="IPR032808">
    <property type="entry name" value="DoxX"/>
</dbReference>
<keyword evidence="3 5" id="KW-1133">Transmembrane helix</keyword>
<dbReference type="RefSeq" id="WP_231335015.1">
    <property type="nucleotide sequence ID" value="NZ_CP059572.1"/>
</dbReference>
<dbReference type="Proteomes" id="UP001049518">
    <property type="component" value="Chromosome"/>
</dbReference>
<keyword evidence="2 5" id="KW-0812">Transmembrane</keyword>
<evidence type="ECO:0000256" key="5">
    <source>
        <dbReference type="SAM" id="Phobius"/>
    </source>
</evidence>
<sequence>MFTATVILSVLLAVSFVGTGAMKLLGQPKLLEQLGTMGVERNLAAVIGALELAATAGLVIGLWVWWIGAAAAAGLVLLMAGAIRYHARAGHYQDPKLRAPALMPAFLLVLAAVTAVLRTLTA</sequence>
<evidence type="ECO:0000256" key="2">
    <source>
        <dbReference type="ARBA" id="ARBA00022692"/>
    </source>
</evidence>
<keyword evidence="4 5" id="KW-0472">Membrane</keyword>
<evidence type="ECO:0000256" key="4">
    <source>
        <dbReference type="ARBA" id="ARBA00023136"/>
    </source>
</evidence>
<gene>
    <name evidence="6" type="ORF">AGRA3207_002737</name>
</gene>
<protein>
    <submittedName>
        <fullName evidence="6">DoxX family protein</fullName>
    </submittedName>
</protein>
<comment type="subcellular location">
    <subcellularLocation>
        <location evidence="1">Membrane</location>
        <topology evidence="1">Multi-pass membrane protein</topology>
    </subcellularLocation>
</comment>
<evidence type="ECO:0000256" key="3">
    <source>
        <dbReference type="ARBA" id="ARBA00022989"/>
    </source>
</evidence>
<feature type="transmembrane region" description="Helical" evidence="5">
    <location>
        <begin position="99"/>
        <end position="120"/>
    </location>
</feature>
<dbReference type="EMBL" id="CP059572">
    <property type="protein sequence ID" value="QXJ21836.1"/>
    <property type="molecule type" value="Genomic_DNA"/>
</dbReference>
<evidence type="ECO:0000313" key="7">
    <source>
        <dbReference type="Proteomes" id="UP001049518"/>
    </source>
</evidence>
<keyword evidence="7" id="KW-1185">Reference proteome</keyword>
<feature type="transmembrane region" description="Helical" evidence="5">
    <location>
        <begin position="69"/>
        <end position="87"/>
    </location>
</feature>
<proteinExistence type="predicted"/>
<feature type="transmembrane region" description="Helical" evidence="5">
    <location>
        <begin position="43"/>
        <end position="63"/>
    </location>
</feature>
<accession>A0ABX8QTY8</accession>
<organism evidence="6 7">
    <name type="scientific">Actinomadura graeca</name>
    <dbReference type="NCBI Taxonomy" id="2750812"/>
    <lineage>
        <taxon>Bacteria</taxon>
        <taxon>Bacillati</taxon>
        <taxon>Actinomycetota</taxon>
        <taxon>Actinomycetes</taxon>
        <taxon>Streptosporangiales</taxon>
        <taxon>Thermomonosporaceae</taxon>
        <taxon>Actinomadura</taxon>
    </lineage>
</organism>
<name>A0ABX8QTY8_9ACTN</name>
<reference evidence="6" key="1">
    <citation type="submission" date="2020-07" db="EMBL/GenBank/DDBJ databases">
        <authorList>
            <person name="Tarantini F.S."/>
            <person name="Hong K.W."/>
            <person name="Chan K.G."/>
        </authorList>
    </citation>
    <scope>NUCLEOTIDE SEQUENCE</scope>
    <source>
        <strain evidence="6">32-07</strain>
    </source>
</reference>
<evidence type="ECO:0000313" key="6">
    <source>
        <dbReference type="EMBL" id="QXJ21836.1"/>
    </source>
</evidence>
<feature type="transmembrane region" description="Helical" evidence="5">
    <location>
        <begin position="6"/>
        <end position="22"/>
    </location>
</feature>